<organism evidence="2 5">
    <name type="scientific">Streptococcus sanguinis</name>
    <dbReference type="NCBI Taxonomy" id="1305"/>
    <lineage>
        <taxon>Bacteria</taxon>
        <taxon>Bacillati</taxon>
        <taxon>Bacillota</taxon>
        <taxon>Bacilli</taxon>
        <taxon>Lactobacillales</taxon>
        <taxon>Streptococcaceae</taxon>
        <taxon>Streptococcus</taxon>
    </lineage>
</organism>
<dbReference type="Pfam" id="PF13349">
    <property type="entry name" value="DUF4097"/>
    <property type="match status" value="1"/>
</dbReference>
<evidence type="ECO:0000313" key="3">
    <source>
        <dbReference type="EMBL" id="RSI08950.1"/>
    </source>
</evidence>
<evidence type="ECO:0000313" key="4">
    <source>
        <dbReference type="Proteomes" id="UP000269317"/>
    </source>
</evidence>
<gene>
    <name evidence="3" type="ORF">D8887_08885</name>
    <name evidence="2" type="ORF">EII39_09100</name>
</gene>
<dbReference type="RefSeq" id="WP_004189406.1">
    <property type="nucleotide sequence ID" value="NZ_CP071420.1"/>
</dbReference>
<evidence type="ECO:0000313" key="5">
    <source>
        <dbReference type="Proteomes" id="UP000277597"/>
    </source>
</evidence>
<dbReference type="EMBL" id="RJML01000007">
    <property type="protein sequence ID" value="RSI08950.1"/>
    <property type="molecule type" value="Genomic_DNA"/>
</dbReference>
<dbReference type="EMBL" id="RQZI01000010">
    <property type="protein sequence ID" value="RRC91297.1"/>
    <property type="molecule type" value="Genomic_DNA"/>
</dbReference>
<dbReference type="Proteomes" id="UP000277597">
    <property type="component" value="Unassembled WGS sequence"/>
</dbReference>
<reference evidence="2 5" key="1">
    <citation type="submission" date="2018-11" db="EMBL/GenBank/DDBJ databases">
        <title>Genomes From Bacteria Associated with the Canine Oral Cavity: a Test Case for Automated Genome-Based Taxonomic Assignment.</title>
        <authorList>
            <person name="Coil D.A."/>
            <person name="Jospin G."/>
            <person name="Darling A.E."/>
            <person name="Wallis C."/>
            <person name="Davis I.J."/>
            <person name="Harris S."/>
            <person name="Eisen J.A."/>
            <person name="Holcombe L.J."/>
            <person name="O'Flynn C."/>
        </authorList>
    </citation>
    <scope>NUCLEOTIDE SEQUENCE [LARGE SCALE GENOMIC DNA]</scope>
    <source>
        <strain evidence="2 5">OH953</strain>
    </source>
</reference>
<name>A0A3P1S3A8_STRSA</name>
<sequence>MANIKLKKPLLSAAILACLFGGALTTIGSITGGVNDLVNSTKSKVKLTKKEESFSDLSSLNINLAARNLVISESPDDKAHLTYYQRDGNYQIGGSMLGKITTSSENGNLNIKEDGADSFHISTDIRSFHISTGIRSLLSLFDQESQEKRTVELSLPKGTKLETFSGSSSLGDVTLSNLSAKNADFSLSQGSLTVNDGQFASGKFKNSLGEITINNSQISSGKIIDSSGTITLSNSQFASGEISNSLGEVNLNSSKISDSTLKISSGSLNSEQLELAGTISITNQLGDINLHLVSGSLSQLSFDLKTDLGEIDIPSSISVEHSKGHELGGSAIRKVENPTTTLTASVESGSIKLSE</sequence>
<comment type="caution">
    <text evidence="2">The sequence shown here is derived from an EMBL/GenBank/DDBJ whole genome shotgun (WGS) entry which is preliminary data.</text>
</comment>
<evidence type="ECO:0000313" key="2">
    <source>
        <dbReference type="EMBL" id="RRC91297.1"/>
    </source>
</evidence>
<protein>
    <recommendedName>
        <fullName evidence="1">DUF4097 domain-containing protein</fullName>
    </recommendedName>
</protein>
<proteinExistence type="predicted"/>
<dbReference type="Proteomes" id="UP000269317">
    <property type="component" value="Unassembled WGS sequence"/>
</dbReference>
<dbReference type="InterPro" id="IPR025164">
    <property type="entry name" value="Toastrack_DUF4097"/>
</dbReference>
<accession>A0A3P1S3A8</accession>
<reference evidence="3 4" key="2">
    <citation type="submission" date="2018-11" db="EMBL/GenBank/DDBJ databases">
        <title>Species Designations Belie Phenotypic and Genotypic Heterogeneity in Oral Streptococci.</title>
        <authorList>
            <person name="Velsko I."/>
        </authorList>
    </citation>
    <scope>NUCLEOTIDE SEQUENCE [LARGE SCALE GENOMIC DNA]</scope>
    <source>
        <strain evidence="3 4">KLC03</strain>
    </source>
</reference>
<feature type="domain" description="DUF4097" evidence="1">
    <location>
        <begin position="59"/>
        <end position="353"/>
    </location>
</feature>
<evidence type="ECO:0000259" key="1">
    <source>
        <dbReference type="Pfam" id="PF13349"/>
    </source>
</evidence>
<dbReference type="AlphaFoldDB" id="A0A3P1S3A8"/>